<evidence type="ECO:0000256" key="1">
    <source>
        <dbReference type="SAM" id="Phobius"/>
    </source>
</evidence>
<reference evidence="2 3" key="1">
    <citation type="submission" date="2015-12" db="EMBL/GenBank/DDBJ databases">
        <title>The genome of Folsomia candida.</title>
        <authorList>
            <person name="Faddeeva A."/>
            <person name="Derks M.F."/>
            <person name="Anvar Y."/>
            <person name="Smit S."/>
            <person name="Van Straalen N."/>
            <person name="Roelofs D."/>
        </authorList>
    </citation>
    <scope>NUCLEOTIDE SEQUENCE [LARGE SCALE GENOMIC DNA]</scope>
    <source>
        <strain evidence="2 3">VU population</strain>
        <tissue evidence="2">Whole body</tissue>
    </source>
</reference>
<protein>
    <submittedName>
        <fullName evidence="2">Uncharacterized protein</fullName>
    </submittedName>
</protein>
<keyword evidence="1" id="KW-1133">Transmembrane helix</keyword>
<accession>A0A226D812</accession>
<sequence>MTEITSKFNDYRKFRNWALSSSYKFVVVVVPTISFPIFAEIVGKFMTTPDLKVFLVRDKPGHDFRGNLPYFCTHCPTNSEIILENATSERHGTVWRNLVDLEKISLAAFSYSTVLNLLTSDVKEPTSVRYVTPVATGPYMREYLQKLQGQAQLDPSHFTRCDVALKTFSFRQILDLTLLHDFITRVENASPNWKQGFSYQIPQLIRIYRYLEKPNIFVLTVDTENYNFLTCASVHKHILYSHIYLSPMDPWCWVLLAACVISMTAIIGNRRGKWRFSILLDLAGALLEEPILIQFQPTKTQIFLFSVWVGTSLVITTGWEANFTTQIIRPINTSSPFNSFLDISNFTFYSPIPTSEYALIDDPSLGEPFPDLIFVFGNLLNSRIQKISEMARNILKISPTLGYTRIKPLAYKYPAYFWGNITTPSCEGRAYADTGRHIDAILQFANKMGADLSNGVRFVKGKDPLRVGMTGWTCFTAGDASKAEFLIQLQHGIIASGIFNYWKELYFRFKPTKLFQDYDKCFNNSEPAEVDKGVRRLELNSNVASILIIYLRLCQLCLIWFLGEVCKGKMTRTKSMAKVFSYLP</sequence>
<proteinExistence type="predicted"/>
<feature type="transmembrane region" description="Helical" evidence="1">
    <location>
        <begin position="543"/>
        <end position="562"/>
    </location>
</feature>
<dbReference type="EMBL" id="LNIX01000029">
    <property type="protein sequence ID" value="OXA41359.1"/>
    <property type="molecule type" value="Genomic_DNA"/>
</dbReference>
<evidence type="ECO:0000313" key="3">
    <source>
        <dbReference type="Proteomes" id="UP000198287"/>
    </source>
</evidence>
<organism evidence="2 3">
    <name type="scientific">Folsomia candida</name>
    <name type="common">Springtail</name>
    <dbReference type="NCBI Taxonomy" id="158441"/>
    <lineage>
        <taxon>Eukaryota</taxon>
        <taxon>Metazoa</taxon>
        <taxon>Ecdysozoa</taxon>
        <taxon>Arthropoda</taxon>
        <taxon>Hexapoda</taxon>
        <taxon>Collembola</taxon>
        <taxon>Entomobryomorpha</taxon>
        <taxon>Isotomoidea</taxon>
        <taxon>Isotomidae</taxon>
        <taxon>Proisotominae</taxon>
        <taxon>Folsomia</taxon>
    </lineage>
</organism>
<gene>
    <name evidence="2" type="ORF">Fcan01_23625</name>
</gene>
<dbReference type="Proteomes" id="UP000198287">
    <property type="component" value="Unassembled WGS sequence"/>
</dbReference>
<feature type="transmembrane region" description="Helical" evidence="1">
    <location>
        <begin position="22"/>
        <end position="42"/>
    </location>
</feature>
<keyword evidence="1" id="KW-0472">Membrane</keyword>
<keyword evidence="3" id="KW-1185">Reference proteome</keyword>
<name>A0A226D812_FOLCA</name>
<dbReference type="AlphaFoldDB" id="A0A226D812"/>
<comment type="caution">
    <text evidence="2">The sequence shown here is derived from an EMBL/GenBank/DDBJ whole genome shotgun (WGS) entry which is preliminary data.</text>
</comment>
<keyword evidence="1" id="KW-0812">Transmembrane</keyword>
<evidence type="ECO:0000313" key="2">
    <source>
        <dbReference type="EMBL" id="OXA41359.1"/>
    </source>
</evidence>